<accession>A0A0D8XKW7</accession>
<proteinExistence type="predicted"/>
<protein>
    <recommendedName>
        <fullName evidence="1">acetate--CoA ligase</fullName>
        <ecNumber evidence="1">6.2.1.1</ecNumber>
    </recommendedName>
</protein>
<name>A0A0D8XKW7_DICVI</name>
<feature type="domain" description="AMP-dependent synthetase/ligase" evidence="2">
    <location>
        <begin position="39"/>
        <end position="185"/>
    </location>
</feature>
<evidence type="ECO:0000313" key="3">
    <source>
        <dbReference type="EMBL" id="KJH44402.1"/>
    </source>
</evidence>
<gene>
    <name evidence="3" type="ORF">DICVIV_09568</name>
</gene>
<evidence type="ECO:0000313" key="4">
    <source>
        <dbReference type="Proteomes" id="UP000053766"/>
    </source>
</evidence>
<reference evidence="4" key="2">
    <citation type="journal article" date="2016" name="Sci. Rep.">
        <title>Dictyocaulus viviparus genome, variome and transcriptome elucidate lungworm biology and support future intervention.</title>
        <authorList>
            <person name="McNulty S.N."/>
            <person name="Strube C."/>
            <person name="Rosa B.A."/>
            <person name="Martin J.C."/>
            <person name="Tyagi R."/>
            <person name="Choi Y.J."/>
            <person name="Wang Q."/>
            <person name="Hallsworth Pepin K."/>
            <person name="Zhang X."/>
            <person name="Ozersky P."/>
            <person name="Wilson R.K."/>
            <person name="Sternberg P.W."/>
            <person name="Gasser R.B."/>
            <person name="Mitreva M."/>
        </authorList>
    </citation>
    <scope>NUCLEOTIDE SEQUENCE [LARGE SCALE GENOMIC DNA]</scope>
    <source>
        <strain evidence="4">HannoverDv2000</strain>
    </source>
</reference>
<dbReference type="Pfam" id="PF00501">
    <property type="entry name" value="AMP-binding"/>
    <property type="match status" value="1"/>
</dbReference>
<dbReference type="EC" id="6.2.1.1" evidence="1"/>
<sequence>MEIFYKEYDTNLRCTNVSYNCLDRHISSMSNKHETALLWDGNFWDEDIHDYADITWETVDVLTNKIANVFKQYCKIGDNVLLYLHNVMQLPISILAASRIGVVSVLLVRGIPASRLLIFLGDASNPATATLSELTAILKMSHPKLVVTVDGFWQAHELFETKKQLDKAIEDAQTSSIGRVLVIRHNGPNPGIPPPERVYPGRRPCYLLKQHDVPKKECDLPI</sequence>
<organism evidence="3 4">
    <name type="scientific">Dictyocaulus viviparus</name>
    <name type="common">Bovine lungworm</name>
    <dbReference type="NCBI Taxonomy" id="29172"/>
    <lineage>
        <taxon>Eukaryota</taxon>
        <taxon>Metazoa</taxon>
        <taxon>Ecdysozoa</taxon>
        <taxon>Nematoda</taxon>
        <taxon>Chromadorea</taxon>
        <taxon>Rhabditida</taxon>
        <taxon>Rhabditina</taxon>
        <taxon>Rhabditomorpha</taxon>
        <taxon>Strongyloidea</taxon>
        <taxon>Metastrongylidae</taxon>
        <taxon>Dictyocaulus</taxon>
    </lineage>
</organism>
<dbReference type="EMBL" id="KN716476">
    <property type="protein sequence ID" value="KJH44402.1"/>
    <property type="molecule type" value="Genomic_DNA"/>
</dbReference>
<dbReference type="GO" id="GO:0006085">
    <property type="term" value="P:acetyl-CoA biosynthetic process"/>
    <property type="evidence" value="ECO:0007669"/>
    <property type="project" value="TreeGrafter"/>
</dbReference>
<dbReference type="PANTHER" id="PTHR24095">
    <property type="entry name" value="ACETYL-COENZYME A SYNTHETASE"/>
    <property type="match status" value="1"/>
</dbReference>
<dbReference type="AlphaFoldDB" id="A0A0D8XKW7"/>
<dbReference type="Gene3D" id="3.40.50.12780">
    <property type="entry name" value="N-terminal domain of ligase-like"/>
    <property type="match status" value="1"/>
</dbReference>
<dbReference type="GO" id="GO:0003987">
    <property type="term" value="F:acetate-CoA ligase activity"/>
    <property type="evidence" value="ECO:0007669"/>
    <property type="project" value="UniProtKB-EC"/>
</dbReference>
<keyword evidence="4" id="KW-1185">Reference proteome</keyword>
<dbReference type="Proteomes" id="UP000053766">
    <property type="component" value="Unassembled WGS sequence"/>
</dbReference>
<dbReference type="InterPro" id="IPR042099">
    <property type="entry name" value="ANL_N_sf"/>
</dbReference>
<dbReference type="InterPro" id="IPR000873">
    <property type="entry name" value="AMP-dep_synth/lig_dom"/>
</dbReference>
<reference evidence="3 4" key="1">
    <citation type="submission" date="2013-11" db="EMBL/GenBank/DDBJ databases">
        <title>Draft genome of the bovine lungworm Dictyocaulus viviparus.</title>
        <authorList>
            <person name="Mitreva M."/>
        </authorList>
    </citation>
    <scope>NUCLEOTIDE SEQUENCE [LARGE SCALE GENOMIC DNA]</scope>
    <source>
        <strain evidence="3 4">HannoverDv2000</strain>
    </source>
</reference>
<evidence type="ECO:0000259" key="2">
    <source>
        <dbReference type="Pfam" id="PF00501"/>
    </source>
</evidence>
<dbReference type="STRING" id="29172.A0A0D8XKW7"/>
<dbReference type="SUPFAM" id="SSF56801">
    <property type="entry name" value="Acetyl-CoA synthetase-like"/>
    <property type="match status" value="1"/>
</dbReference>
<dbReference type="OrthoDB" id="5830402at2759"/>
<dbReference type="PANTHER" id="PTHR24095:SF244">
    <property type="entry name" value="ACETYL-COENZYME A SYNTHETASE"/>
    <property type="match status" value="1"/>
</dbReference>
<evidence type="ECO:0000256" key="1">
    <source>
        <dbReference type="ARBA" id="ARBA00013275"/>
    </source>
</evidence>